<keyword evidence="6" id="KW-1133">Transmembrane helix</keyword>
<name>A0A1B0GQ48_PHLPP</name>
<evidence type="ECO:0000256" key="3">
    <source>
        <dbReference type="ARBA" id="ARBA00022448"/>
    </source>
</evidence>
<dbReference type="InterPro" id="IPR037272">
    <property type="entry name" value="SNS_sf"/>
</dbReference>
<dbReference type="PANTHER" id="PTHR11616">
    <property type="entry name" value="SODIUM/CHLORIDE DEPENDENT TRANSPORTER"/>
    <property type="match status" value="1"/>
</dbReference>
<dbReference type="EMBL" id="AJVK01067627">
    <property type="status" value="NOT_ANNOTATED_CDS"/>
    <property type="molecule type" value="Genomic_DNA"/>
</dbReference>
<dbReference type="VEuPathDB" id="VectorBase:PPAI008776"/>
<dbReference type="PRINTS" id="PR00176">
    <property type="entry name" value="NANEUSMPORT"/>
</dbReference>
<dbReference type="InterPro" id="IPR000175">
    <property type="entry name" value="Na/ntran_symport"/>
</dbReference>
<evidence type="ECO:0000256" key="5">
    <source>
        <dbReference type="ARBA" id="ARBA00022847"/>
    </source>
</evidence>
<dbReference type="VEuPathDB" id="VectorBase:PPAPM1_000731"/>
<dbReference type="GO" id="GO:0005886">
    <property type="term" value="C:plasma membrane"/>
    <property type="evidence" value="ECO:0007669"/>
    <property type="project" value="TreeGrafter"/>
</dbReference>
<evidence type="ECO:0000256" key="4">
    <source>
        <dbReference type="ARBA" id="ARBA00022692"/>
    </source>
</evidence>
<evidence type="ECO:0000256" key="2">
    <source>
        <dbReference type="ARBA" id="ARBA00006459"/>
    </source>
</evidence>
<comment type="similarity">
    <text evidence="2">Belongs to the sodium:neurotransmitter symporter (SNF) (TC 2.A.22) family.</text>
</comment>
<reference evidence="8" key="1">
    <citation type="submission" date="2022-08" db="UniProtKB">
        <authorList>
            <consortium name="EnsemblMetazoa"/>
        </authorList>
    </citation>
    <scope>IDENTIFICATION</scope>
    <source>
        <strain evidence="8">Israel</strain>
    </source>
</reference>
<proteinExistence type="inferred from homology"/>
<evidence type="ECO:0008006" key="10">
    <source>
        <dbReference type="Google" id="ProtNLM"/>
    </source>
</evidence>
<dbReference type="EnsemblMetazoa" id="PPAI008776-RA">
    <property type="protein sequence ID" value="PPAI008776-PA"/>
    <property type="gene ID" value="PPAI008776"/>
</dbReference>
<dbReference type="Pfam" id="PF00209">
    <property type="entry name" value="SNF"/>
    <property type="match status" value="1"/>
</dbReference>
<dbReference type="PANTHER" id="PTHR11616:SF265">
    <property type="entry name" value="TRANSPORTER"/>
    <property type="match status" value="1"/>
</dbReference>
<dbReference type="AlphaFoldDB" id="A0A1B0GQ48"/>
<dbReference type="PROSITE" id="PS50267">
    <property type="entry name" value="NA_NEUROTRAN_SYMP_3"/>
    <property type="match status" value="1"/>
</dbReference>
<protein>
    <recommendedName>
        <fullName evidence="10">Transporter</fullName>
    </recommendedName>
</protein>
<sequence length="152" mass="18152">MYVFQILDSYAVSGFCLLFLIFFECISVSWAFGVNRFYDGIKDMIGYYPLAWWKFCWAITTPCICIGVFIFNLVQWTPIKYLDYEYPWWSHVFGWFTALSSMLCIPGYMIWLWMNTEGNRSTKIRLIVRIDDDVKTLRQKMQQEAQKKHGII</sequence>
<accession>A0A1B0GQ48</accession>
<keyword evidence="4" id="KW-0812">Transmembrane</keyword>
<dbReference type="SUPFAM" id="SSF161070">
    <property type="entry name" value="SNF-like"/>
    <property type="match status" value="1"/>
</dbReference>
<evidence type="ECO:0000313" key="9">
    <source>
        <dbReference type="Proteomes" id="UP000092462"/>
    </source>
</evidence>
<evidence type="ECO:0000256" key="6">
    <source>
        <dbReference type="ARBA" id="ARBA00022989"/>
    </source>
</evidence>
<evidence type="ECO:0000256" key="7">
    <source>
        <dbReference type="ARBA" id="ARBA00023136"/>
    </source>
</evidence>
<evidence type="ECO:0000256" key="1">
    <source>
        <dbReference type="ARBA" id="ARBA00004141"/>
    </source>
</evidence>
<dbReference type="GO" id="GO:0005332">
    <property type="term" value="F:gamma-aminobutyric acid:sodium:chloride symporter activity"/>
    <property type="evidence" value="ECO:0007669"/>
    <property type="project" value="TreeGrafter"/>
</dbReference>
<evidence type="ECO:0000313" key="8">
    <source>
        <dbReference type="EnsemblMetazoa" id="PPAI008776-PA"/>
    </source>
</evidence>
<dbReference type="GO" id="GO:0043005">
    <property type="term" value="C:neuron projection"/>
    <property type="evidence" value="ECO:0007669"/>
    <property type="project" value="TreeGrafter"/>
</dbReference>
<keyword evidence="9" id="KW-1185">Reference proteome</keyword>
<keyword evidence="5" id="KW-0769">Symport</keyword>
<dbReference type="Proteomes" id="UP000092462">
    <property type="component" value="Unassembled WGS sequence"/>
</dbReference>
<organism evidence="8 9">
    <name type="scientific">Phlebotomus papatasi</name>
    <name type="common">Sandfly</name>
    <dbReference type="NCBI Taxonomy" id="29031"/>
    <lineage>
        <taxon>Eukaryota</taxon>
        <taxon>Metazoa</taxon>
        <taxon>Ecdysozoa</taxon>
        <taxon>Arthropoda</taxon>
        <taxon>Hexapoda</taxon>
        <taxon>Insecta</taxon>
        <taxon>Pterygota</taxon>
        <taxon>Neoptera</taxon>
        <taxon>Endopterygota</taxon>
        <taxon>Diptera</taxon>
        <taxon>Nematocera</taxon>
        <taxon>Psychodoidea</taxon>
        <taxon>Psychodidae</taxon>
        <taxon>Phlebotomus</taxon>
        <taxon>Phlebotomus</taxon>
    </lineage>
</organism>
<keyword evidence="3" id="KW-0813">Transport</keyword>
<comment type="subcellular location">
    <subcellularLocation>
        <location evidence="1">Membrane</location>
        <topology evidence="1">Multi-pass membrane protein</topology>
    </subcellularLocation>
</comment>
<keyword evidence="7" id="KW-0472">Membrane</keyword>